<dbReference type="GO" id="GO:0005737">
    <property type="term" value="C:cytoplasm"/>
    <property type="evidence" value="ECO:0007669"/>
    <property type="project" value="UniProtKB-SubCell"/>
</dbReference>
<dbReference type="STRING" id="889306.KP78_00640"/>
<dbReference type="InterPro" id="IPR011063">
    <property type="entry name" value="TilS/TtcA_N"/>
</dbReference>
<dbReference type="SUPFAM" id="SSF56037">
    <property type="entry name" value="PheT/TilS domain"/>
    <property type="match status" value="1"/>
</dbReference>
<name>A0A0C2SF46_9BACL</name>
<dbReference type="SMART" id="SM00977">
    <property type="entry name" value="TilS_C"/>
    <property type="match status" value="1"/>
</dbReference>
<keyword evidence="11" id="KW-1185">Reference proteome</keyword>
<dbReference type="NCBIfam" id="TIGR02432">
    <property type="entry name" value="lysidine_TilS_N"/>
    <property type="match status" value="1"/>
</dbReference>
<dbReference type="GO" id="GO:0005524">
    <property type="term" value="F:ATP binding"/>
    <property type="evidence" value="ECO:0007669"/>
    <property type="project" value="UniProtKB-UniRule"/>
</dbReference>
<evidence type="ECO:0000256" key="4">
    <source>
        <dbReference type="ARBA" id="ARBA00022694"/>
    </source>
</evidence>
<keyword evidence="6 8" id="KW-0067">ATP-binding</keyword>
<dbReference type="Pfam" id="PF11734">
    <property type="entry name" value="TilS_C"/>
    <property type="match status" value="1"/>
</dbReference>
<dbReference type="PANTHER" id="PTHR43033:SF1">
    <property type="entry name" value="TRNA(ILE)-LYSIDINE SYNTHASE-RELATED"/>
    <property type="match status" value="1"/>
</dbReference>
<organism evidence="10 11">
    <name type="scientific">Jeotgalibacillus soli</name>
    <dbReference type="NCBI Taxonomy" id="889306"/>
    <lineage>
        <taxon>Bacteria</taxon>
        <taxon>Bacillati</taxon>
        <taxon>Bacillota</taxon>
        <taxon>Bacilli</taxon>
        <taxon>Bacillales</taxon>
        <taxon>Caryophanaceae</taxon>
        <taxon>Jeotgalibacillus</taxon>
    </lineage>
</organism>
<dbReference type="EC" id="6.3.4.19" evidence="8"/>
<comment type="similarity">
    <text evidence="8">Belongs to the tRNA(Ile)-lysidine synthase family.</text>
</comment>
<evidence type="ECO:0000313" key="10">
    <source>
        <dbReference type="EMBL" id="KIL52529.1"/>
    </source>
</evidence>
<dbReference type="RefSeq" id="WP_052474422.1">
    <property type="nucleotide sequence ID" value="NZ_JXRP01000003.1"/>
</dbReference>
<keyword evidence="4 8" id="KW-0819">tRNA processing</keyword>
<evidence type="ECO:0000256" key="8">
    <source>
        <dbReference type="HAMAP-Rule" id="MF_01161"/>
    </source>
</evidence>
<dbReference type="GO" id="GO:0032267">
    <property type="term" value="F:tRNA(Ile)-lysidine synthase activity"/>
    <property type="evidence" value="ECO:0007669"/>
    <property type="project" value="UniProtKB-EC"/>
</dbReference>
<dbReference type="InterPro" id="IPR012094">
    <property type="entry name" value="tRNA_Ile_lys_synt"/>
</dbReference>
<evidence type="ECO:0000256" key="3">
    <source>
        <dbReference type="ARBA" id="ARBA00022598"/>
    </source>
</evidence>
<dbReference type="SUPFAM" id="SSF52402">
    <property type="entry name" value="Adenine nucleotide alpha hydrolases-like"/>
    <property type="match status" value="1"/>
</dbReference>
<comment type="function">
    <text evidence="8">Ligates lysine onto the cytidine present at position 34 of the AUA codon-specific tRNA(Ile) that contains the anticodon CAU, in an ATP-dependent manner. Cytidine is converted to lysidine, thus changing the amino acid specificity of the tRNA from methionine to isoleucine.</text>
</comment>
<reference evidence="10 11" key="1">
    <citation type="submission" date="2015-01" db="EMBL/GenBank/DDBJ databases">
        <title>Genome sequencing of Jeotgalibacillus soli.</title>
        <authorList>
            <person name="Goh K.M."/>
            <person name="Chan K.-G."/>
            <person name="Yaakop A.S."/>
            <person name="Ee R."/>
            <person name="Gan H.M."/>
            <person name="Chan C.S."/>
        </authorList>
    </citation>
    <scope>NUCLEOTIDE SEQUENCE [LARGE SCALE GENOMIC DNA]</scope>
    <source>
        <strain evidence="10 11">P9</strain>
    </source>
</reference>
<sequence>MQSFKAKIRSYCEQHELFTPGEKVVVAVSGGPDSMAILHYLMHESLYYVNIEVAHVDHLLRGEESAADCTYVKTFCQQHGLPFHAATLHIKERMQQLNKGLQETAREERYDYLAEVVRKTGAKKLVLGHHADDQVETILFRLIRGSTMKGRAGIQAKRPFHKSMLVRPFLPVTKNEIEQYCEHYQLKPRRDKSNEADYYMRNRLRHHVIPLLKEENPRLHEHFLRYSEEITEDEDWMTAEAEKRLARLIILQEPQNIKVNQENWNLEALPLQRRMIHLILNYLYAKVPISLSSAHTVAINKLFKQNHPSGVIHLPDGLLVTRSYSTVSFYFQNEREALLPFHFELEIGQAIYLPDGSTMELVGDAEGESGNFPFDLLKLDSAQVELPLIVRTRHKGDKIQLKGLTGSKKLKSLFVDEKIPLEQRDQWPIVTDANGRVLWVPGLRTANGVNEPKNGAQAYTLIYNKDYLGGHISC</sequence>
<dbReference type="InterPro" id="IPR014729">
    <property type="entry name" value="Rossmann-like_a/b/a_fold"/>
</dbReference>
<dbReference type="Gene3D" id="3.40.50.620">
    <property type="entry name" value="HUPs"/>
    <property type="match status" value="1"/>
</dbReference>
<dbReference type="InterPro" id="IPR012796">
    <property type="entry name" value="Lysidine-tRNA-synth_C"/>
</dbReference>
<dbReference type="AlphaFoldDB" id="A0A0C2SF46"/>
<dbReference type="PATRIC" id="fig|889306.3.peg.63"/>
<dbReference type="PANTHER" id="PTHR43033">
    <property type="entry name" value="TRNA(ILE)-LYSIDINE SYNTHASE-RELATED"/>
    <property type="match status" value="1"/>
</dbReference>
<evidence type="ECO:0000313" key="11">
    <source>
        <dbReference type="Proteomes" id="UP000031938"/>
    </source>
</evidence>
<accession>A0A0C2SF46</accession>
<comment type="caution">
    <text evidence="10">The sequence shown here is derived from an EMBL/GenBank/DDBJ whole genome shotgun (WGS) entry which is preliminary data.</text>
</comment>
<protein>
    <recommendedName>
        <fullName evidence="8">tRNA(Ile)-lysidine synthase</fullName>
        <ecNumber evidence="8">6.3.4.19</ecNumber>
    </recommendedName>
    <alternativeName>
        <fullName evidence="8">tRNA(Ile)-2-lysyl-cytidine synthase</fullName>
    </alternativeName>
    <alternativeName>
        <fullName evidence="8">tRNA(Ile)-lysidine synthetase</fullName>
    </alternativeName>
</protein>
<keyword evidence="2 8" id="KW-0963">Cytoplasm</keyword>
<dbReference type="Proteomes" id="UP000031938">
    <property type="component" value="Unassembled WGS sequence"/>
</dbReference>
<keyword evidence="3 8" id="KW-0436">Ligase</keyword>
<dbReference type="EMBL" id="JXRP01000003">
    <property type="protein sequence ID" value="KIL52529.1"/>
    <property type="molecule type" value="Genomic_DNA"/>
</dbReference>
<dbReference type="SUPFAM" id="SSF82829">
    <property type="entry name" value="MesJ substrate recognition domain-like"/>
    <property type="match status" value="1"/>
</dbReference>
<comment type="catalytic activity">
    <reaction evidence="7 8">
        <text>cytidine(34) in tRNA(Ile2) + L-lysine + ATP = lysidine(34) in tRNA(Ile2) + AMP + diphosphate + H(+)</text>
        <dbReference type="Rhea" id="RHEA:43744"/>
        <dbReference type="Rhea" id="RHEA-COMP:10625"/>
        <dbReference type="Rhea" id="RHEA-COMP:10670"/>
        <dbReference type="ChEBI" id="CHEBI:15378"/>
        <dbReference type="ChEBI" id="CHEBI:30616"/>
        <dbReference type="ChEBI" id="CHEBI:32551"/>
        <dbReference type="ChEBI" id="CHEBI:33019"/>
        <dbReference type="ChEBI" id="CHEBI:82748"/>
        <dbReference type="ChEBI" id="CHEBI:83665"/>
        <dbReference type="ChEBI" id="CHEBI:456215"/>
        <dbReference type="EC" id="6.3.4.19"/>
    </reaction>
</comment>
<keyword evidence="5 8" id="KW-0547">Nucleotide-binding</keyword>
<comment type="subcellular location">
    <subcellularLocation>
        <location evidence="1 8">Cytoplasm</location>
    </subcellularLocation>
</comment>
<gene>
    <name evidence="8" type="primary">tilS</name>
    <name evidence="10" type="ORF">KP78_00640</name>
</gene>
<evidence type="ECO:0000256" key="6">
    <source>
        <dbReference type="ARBA" id="ARBA00022840"/>
    </source>
</evidence>
<feature type="binding site" evidence="8">
    <location>
        <begin position="29"/>
        <end position="34"/>
    </location>
    <ligand>
        <name>ATP</name>
        <dbReference type="ChEBI" id="CHEBI:30616"/>
    </ligand>
</feature>
<evidence type="ECO:0000256" key="7">
    <source>
        <dbReference type="ARBA" id="ARBA00048539"/>
    </source>
</evidence>
<evidence type="ECO:0000256" key="5">
    <source>
        <dbReference type="ARBA" id="ARBA00022741"/>
    </source>
</evidence>
<evidence type="ECO:0000259" key="9">
    <source>
        <dbReference type="SMART" id="SM00977"/>
    </source>
</evidence>
<proteinExistence type="inferred from homology"/>
<comment type="domain">
    <text evidence="8">The N-terminal region contains the highly conserved SGGXDS motif, predicted to be a P-loop motif involved in ATP binding.</text>
</comment>
<dbReference type="Pfam" id="PF01171">
    <property type="entry name" value="ATP_bind_3"/>
    <property type="match status" value="1"/>
</dbReference>
<dbReference type="OrthoDB" id="9807403at2"/>
<feature type="domain" description="Lysidine-tRNA(Ile) synthetase C-terminal" evidence="9">
    <location>
        <begin position="388"/>
        <end position="463"/>
    </location>
</feature>
<dbReference type="GO" id="GO:0006400">
    <property type="term" value="P:tRNA modification"/>
    <property type="evidence" value="ECO:0007669"/>
    <property type="project" value="UniProtKB-UniRule"/>
</dbReference>
<dbReference type="NCBIfam" id="TIGR02433">
    <property type="entry name" value="lysidine_TilS_C"/>
    <property type="match status" value="1"/>
</dbReference>
<dbReference type="Gene3D" id="3.30.465.60">
    <property type="match status" value="1"/>
</dbReference>
<dbReference type="InterPro" id="IPR012795">
    <property type="entry name" value="tRNA_Ile_lys_synt_N"/>
</dbReference>
<evidence type="ECO:0000256" key="2">
    <source>
        <dbReference type="ARBA" id="ARBA00022490"/>
    </source>
</evidence>
<evidence type="ECO:0000256" key="1">
    <source>
        <dbReference type="ARBA" id="ARBA00004496"/>
    </source>
</evidence>
<dbReference type="HAMAP" id="MF_01161">
    <property type="entry name" value="tRNA_Ile_lys_synt"/>
    <property type="match status" value="1"/>
</dbReference>
<dbReference type="CDD" id="cd01992">
    <property type="entry name" value="TilS_N"/>
    <property type="match status" value="1"/>
</dbReference>